<dbReference type="RefSeq" id="WP_081534926.1">
    <property type="nucleotide sequence ID" value="NZ_JADCKI010000014.1"/>
</dbReference>
<evidence type="ECO:0000256" key="6">
    <source>
        <dbReference type="PIRSR" id="PIRSR000350-3"/>
    </source>
</evidence>
<dbReference type="PANTHER" id="PTHR43014:SF4">
    <property type="entry name" value="PYRIDINE NUCLEOTIDE-DISULFIDE OXIDOREDUCTASE RCLA-RELATED"/>
    <property type="match status" value="1"/>
</dbReference>
<dbReference type="GO" id="GO:0050660">
    <property type="term" value="F:flavin adenine dinucleotide binding"/>
    <property type="evidence" value="ECO:0007669"/>
    <property type="project" value="TreeGrafter"/>
</dbReference>
<dbReference type="Gene3D" id="3.30.390.30">
    <property type="match status" value="1"/>
</dbReference>
<dbReference type="PRINTS" id="PR00411">
    <property type="entry name" value="PNDRDTASEI"/>
</dbReference>
<dbReference type="GO" id="GO:0003955">
    <property type="term" value="F:NAD(P)H dehydrogenase (quinone) activity"/>
    <property type="evidence" value="ECO:0007669"/>
    <property type="project" value="TreeGrafter"/>
</dbReference>
<feature type="binding site" evidence="6">
    <location>
        <position position="297"/>
    </location>
    <ligand>
        <name>FAD</name>
        <dbReference type="ChEBI" id="CHEBI:57692"/>
    </ligand>
</feature>
<feature type="active site" description="Proton acceptor" evidence="5">
    <location>
        <position position="431"/>
    </location>
</feature>
<keyword evidence="6" id="KW-0547">Nucleotide-binding</keyword>
<feature type="domain" description="Pyridine nucleotide-disulphide oxidoreductase dimerisation" evidence="8">
    <location>
        <begin position="333"/>
        <end position="439"/>
    </location>
</feature>
<dbReference type="PANTHER" id="PTHR43014">
    <property type="entry name" value="MERCURIC REDUCTASE"/>
    <property type="match status" value="1"/>
</dbReference>
<evidence type="ECO:0000313" key="11">
    <source>
        <dbReference type="Proteomes" id="UP000192575"/>
    </source>
</evidence>
<feature type="disulfide bond" description="Redox-active" evidence="7">
    <location>
        <begin position="43"/>
        <end position="48"/>
    </location>
</feature>
<evidence type="ECO:0000256" key="5">
    <source>
        <dbReference type="PIRSR" id="PIRSR000350-2"/>
    </source>
</evidence>
<accession>A0A1V9R9W5</accession>
<dbReference type="AlphaFoldDB" id="A0A1V9R9W5"/>
<sequence length="444" mass="49167">MQEFKNIIIGFGKGGKTLAKNLAAKGESVLVVEKSKKMYGGTCINIACLPSKNLIINAQRGIKFEDAVKQKDEMTTALRNKNYHMVADEETATVLDGTAKFVDNHTIEIVLDSGEKTKIKGERIFINTGATPIIPQVKGLKESKYILDSTAAMDQNSLPNELVILGAGYIGMEFASMFARYGAKVTVLDTNEKFLKREDDDISEMIFNDLSQDGIEFNLGVKVVEVRDLSDKVEIVYEINGQKRTVKADKLLVATGRKPVTEGLGLENTDIELDERGAIKVDDYLKTTAENVWAIGDVKGGPQFTYISLDDFRIIFDQLYGKGERKVSDRKLVPYSVFTTPALSRVGLNEVEAKNKGIEYKLFKLAATSIPKAKVIGNTRGMYKILVNPDTEEILGATIYGEESYEVINLIALAMKAKLPYTMLRDQIYTHPTMSEALNDVLKG</sequence>
<feature type="binding site" evidence="6">
    <location>
        <position position="256"/>
    </location>
    <ligand>
        <name>NAD(+)</name>
        <dbReference type="ChEBI" id="CHEBI:57540"/>
    </ligand>
</feature>
<reference evidence="10 11" key="1">
    <citation type="submission" date="2017-03" db="EMBL/GenBank/DDBJ databases">
        <title>Phylogenomics and comparative genomics of Lactobacillus salivarius, a mammalian gut commensal.</title>
        <authorList>
            <person name="Harris H.M."/>
        </authorList>
    </citation>
    <scope>NUCLEOTIDE SEQUENCE [LARGE SCALE GENOMIC DNA]</scope>
    <source>
        <strain evidence="10 11">JCM 1047</strain>
    </source>
</reference>
<keyword evidence="4" id="KW-0560">Oxidoreductase</keyword>
<keyword evidence="3 6" id="KW-0274">FAD</keyword>
<gene>
    <name evidence="10" type="ORF">B6U56_07050</name>
</gene>
<evidence type="ECO:0000256" key="1">
    <source>
        <dbReference type="ARBA" id="ARBA00007532"/>
    </source>
</evidence>
<evidence type="ECO:0000259" key="9">
    <source>
        <dbReference type="Pfam" id="PF07992"/>
    </source>
</evidence>
<dbReference type="SUPFAM" id="SSF51905">
    <property type="entry name" value="FAD/NAD(P)-binding domain"/>
    <property type="match status" value="1"/>
</dbReference>
<feature type="domain" description="FAD/NAD(P)-binding" evidence="9">
    <location>
        <begin position="6"/>
        <end position="306"/>
    </location>
</feature>
<comment type="caution">
    <text evidence="10">The sequence shown here is derived from an EMBL/GenBank/DDBJ whole genome shotgun (WGS) entry which is preliminary data.</text>
</comment>
<evidence type="ECO:0000256" key="4">
    <source>
        <dbReference type="ARBA" id="ARBA00023002"/>
    </source>
</evidence>
<keyword evidence="6" id="KW-0520">NAD</keyword>
<dbReference type="SUPFAM" id="SSF55424">
    <property type="entry name" value="FAD/NAD-linked reductases, dimerisation (C-terminal) domain"/>
    <property type="match status" value="1"/>
</dbReference>
<evidence type="ECO:0000259" key="8">
    <source>
        <dbReference type="Pfam" id="PF02852"/>
    </source>
</evidence>
<comment type="similarity">
    <text evidence="1">Belongs to the class-I pyridine nucleotide-disulfide oxidoreductase family.</text>
</comment>
<comment type="cofactor">
    <cofactor evidence="6">
        <name>FAD</name>
        <dbReference type="ChEBI" id="CHEBI:57692"/>
    </cofactor>
    <text evidence="6">Binds 1 FAD per subunit.</text>
</comment>
<keyword evidence="2" id="KW-0285">Flavoprotein</keyword>
<feature type="binding site" evidence="6">
    <location>
        <position position="52"/>
    </location>
    <ligand>
        <name>FAD</name>
        <dbReference type="ChEBI" id="CHEBI:57692"/>
    </ligand>
</feature>
<dbReference type="Proteomes" id="UP000192575">
    <property type="component" value="Unassembled WGS sequence"/>
</dbReference>
<dbReference type="Pfam" id="PF07992">
    <property type="entry name" value="Pyr_redox_2"/>
    <property type="match status" value="1"/>
</dbReference>
<dbReference type="InterPro" id="IPR023753">
    <property type="entry name" value="FAD/NAD-binding_dom"/>
</dbReference>
<dbReference type="PIRSF" id="PIRSF000350">
    <property type="entry name" value="Mercury_reductase_MerA"/>
    <property type="match status" value="1"/>
</dbReference>
<evidence type="ECO:0000256" key="2">
    <source>
        <dbReference type="ARBA" id="ARBA00022630"/>
    </source>
</evidence>
<dbReference type="Gene3D" id="3.50.50.60">
    <property type="entry name" value="FAD/NAD(P)-binding domain"/>
    <property type="match status" value="2"/>
</dbReference>
<dbReference type="InterPro" id="IPR004099">
    <property type="entry name" value="Pyr_nucl-diS_OxRdtase_dimer"/>
</dbReference>
<dbReference type="InterPro" id="IPR016156">
    <property type="entry name" value="FAD/NAD-linked_Rdtase_dimer_sf"/>
</dbReference>
<dbReference type="Pfam" id="PF02852">
    <property type="entry name" value="Pyr_redox_dim"/>
    <property type="match status" value="1"/>
</dbReference>
<dbReference type="PRINTS" id="PR00368">
    <property type="entry name" value="FADPNR"/>
</dbReference>
<proteinExistence type="inferred from homology"/>
<feature type="binding site" evidence="6">
    <location>
        <begin position="166"/>
        <end position="173"/>
    </location>
    <ligand>
        <name>NAD(+)</name>
        <dbReference type="ChEBI" id="CHEBI:57540"/>
    </ligand>
</feature>
<evidence type="ECO:0000256" key="7">
    <source>
        <dbReference type="PIRSR" id="PIRSR000350-4"/>
    </source>
</evidence>
<dbReference type="EMBL" id="NBEF01000023">
    <property type="protein sequence ID" value="OQQ89950.1"/>
    <property type="molecule type" value="Genomic_DNA"/>
</dbReference>
<name>A0A1V9R9W5_9LACO</name>
<dbReference type="FunFam" id="3.30.390.30:FF:000001">
    <property type="entry name" value="Dihydrolipoyl dehydrogenase"/>
    <property type="match status" value="1"/>
</dbReference>
<evidence type="ECO:0000313" key="10">
    <source>
        <dbReference type="EMBL" id="OQQ89950.1"/>
    </source>
</evidence>
<dbReference type="InterPro" id="IPR001100">
    <property type="entry name" value="Pyr_nuc-diS_OxRdtase"/>
</dbReference>
<protein>
    <submittedName>
        <fullName evidence="10">Pyridine nucleotide-disulfide oxidoreductase</fullName>
    </submittedName>
</protein>
<dbReference type="InterPro" id="IPR036188">
    <property type="entry name" value="FAD/NAD-bd_sf"/>
</dbReference>
<evidence type="ECO:0000256" key="3">
    <source>
        <dbReference type="ARBA" id="ARBA00022827"/>
    </source>
</evidence>
<organism evidence="10 11">
    <name type="scientific">Ligilactobacillus salivarius</name>
    <dbReference type="NCBI Taxonomy" id="1624"/>
    <lineage>
        <taxon>Bacteria</taxon>
        <taxon>Bacillati</taxon>
        <taxon>Bacillota</taxon>
        <taxon>Bacilli</taxon>
        <taxon>Lactobacillales</taxon>
        <taxon>Lactobacillaceae</taxon>
        <taxon>Ligilactobacillus</taxon>
    </lineage>
</organism>